<organism evidence="2 3">
    <name type="scientific">Cylindrotheca closterium</name>
    <dbReference type="NCBI Taxonomy" id="2856"/>
    <lineage>
        <taxon>Eukaryota</taxon>
        <taxon>Sar</taxon>
        <taxon>Stramenopiles</taxon>
        <taxon>Ochrophyta</taxon>
        <taxon>Bacillariophyta</taxon>
        <taxon>Bacillariophyceae</taxon>
        <taxon>Bacillariophycidae</taxon>
        <taxon>Bacillariales</taxon>
        <taxon>Bacillariaceae</taxon>
        <taxon>Cylindrotheca</taxon>
    </lineage>
</organism>
<dbReference type="AlphaFoldDB" id="A0AAD2CUR1"/>
<dbReference type="Proteomes" id="UP001295423">
    <property type="component" value="Unassembled WGS sequence"/>
</dbReference>
<accession>A0AAD2CUR1</accession>
<evidence type="ECO:0000313" key="2">
    <source>
        <dbReference type="EMBL" id="CAJ1946325.1"/>
    </source>
</evidence>
<dbReference type="Pfam" id="PF00481">
    <property type="entry name" value="PP2C"/>
    <property type="match status" value="1"/>
</dbReference>
<evidence type="ECO:0000259" key="1">
    <source>
        <dbReference type="PROSITE" id="PS51746"/>
    </source>
</evidence>
<proteinExistence type="predicted"/>
<feature type="domain" description="PPM-type phosphatase" evidence="1">
    <location>
        <begin position="103"/>
        <end position="413"/>
    </location>
</feature>
<dbReference type="SMART" id="SM00332">
    <property type="entry name" value="PP2Cc"/>
    <property type="match status" value="1"/>
</dbReference>
<name>A0AAD2CUR1_9STRA</name>
<dbReference type="SUPFAM" id="SSF81606">
    <property type="entry name" value="PP2C-like"/>
    <property type="match status" value="1"/>
</dbReference>
<dbReference type="InterPro" id="IPR001932">
    <property type="entry name" value="PPM-type_phosphatase-like_dom"/>
</dbReference>
<dbReference type="CDD" id="cd00143">
    <property type="entry name" value="PP2Cc"/>
    <property type="match status" value="1"/>
</dbReference>
<evidence type="ECO:0000313" key="3">
    <source>
        <dbReference type="Proteomes" id="UP001295423"/>
    </source>
</evidence>
<sequence>MLRKAVMNHYPSARSQFCRKVPALAFAISAAYIRPVSTTVMEAKKPKACPSYGCPILPQDVYYDESIKDTLTDLREKKRDDVSAEDLKGLESSGGKDMATLTLIGYKGGPLETQINQDRSFCVSPYKTGAKGNAEGKILGVFDGHASLGEKVSQYTVTELPKLLASKLKKIDGEEDQVKTALIETFVEIDKTAPAEISGGCTASVILQHGQKLYFANAGDSTSFLVVYRAQSKQAEVVYVTREDKPSLPDEKARVEKMGGEVYIPARGTSRVLYTDPETGLQSGLAMSRSIGDWEAGKLGVIPDPLVDVIDIPSLVEGQMSCQQIEGDGEMFVDIDCDAKDDVYVFAVSATDGMMDFATPEIVAQTVAVSLYGEEGPHLLTALEQLIFMSAQGWQQSKGGRYRDDIAIVVSQIRIPPTPPKQ</sequence>
<dbReference type="InterPro" id="IPR015655">
    <property type="entry name" value="PP2C"/>
</dbReference>
<dbReference type="Gene3D" id="3.60.40.10">
    <property type="entry name" value="PPM-type phosphatase domain"/>
    <property type="match status" value="1"/>
</dbReference>
<keyword evidence="3" id="KW-1185">Reference proteome</keyword>
<dbReference type="PROSITE" id="PS51746">
    <property type="entry name" value="PPM_2"/>
    <property type="match status" value="1"/>
</dbReference>
<protein>
    <recommendedName>
        <fullName evidence="1">PPM-type phosphatase domain-containing protein</fullName>
    </recommendedName>
</protein>
<dbReference type="PANTHER" id="PTHR47992">
    <property type="entry name" value="PROTEIN PHOSPHATASE"/>
    <property type="match status" value="1"/>
</dbReference>
<reference evidence="2" key="1">
    <citation type="submission" date="2023-08" db="EMBL/GenBank/DDBJ databases">
        <authorList>
            <person name="Audoor S."/>
            <person name="Bilcke G."/>
        </authorList>
    </citation>
    <scope>NUCLEOTIDE SEQUENCE</scope>
</reference>
<dbReference type="GO" id="GO:0004722">
    <property type="term" value="F:protein serine/threonine phosphatase activity"/>
    <property type="evidence" value="ECO:0007669"/>
    <property type="project" value="InterPro"/>
</dbReference>
<comment type="caution">
    <text evidence="2">The sequence shown here is derived from an EMBL/GenBank/DDBJ whole genome shotgun (WGS) entry which is preliminary data.</text>
</comment>
<gene>
    <name evidence="2" type="ORF">CYCCA115_LOCUS10466</name>
</gene>
<dbReference type="EMBL" id="CAKOGP040001668">
    <property type="protein sequence ID" value="CAJ1946325.1"/>
    <property type="molecule type" value="Genomic_DNA"/>
</dbReference>
<dbReference type="InterPro" id="IPR036457">
    <property type="entry name" value="PPM-type-like_dom_sf"/>
</dbReference>